<dbReference type="GO" id="GO:0004190">
    <property type="term" value="F:aspartic-type endopeptidase activity"/>
    <property type="evidence" value="ECO:0007669"/>
    <property type="project" value="UniProtKB-KW"/>
</dbReference>
<dbReference type="InterPro" id="IPR056924">
    <property type="entry name" value="SH3_Tf2-1"/>
</dbReference>
<comment type="caution">
    <text evidence="17">The sequence shown here is derived from an EMBL/GenBank/DDBJ whole genome shotgun (WGS) entry which is preliminary data.</text>
</comment>
<dbReference type="GO" id="GO:0003964">
    <property type="term" value="F:RNA-directed DNA polymerase activity"/>
    <property type="evidence" value="ECO:0007669"/>
    <property type="project" value="UniProtKB-KW"/>
</dbReference>
<dbReference type="PANTHER" id="PTHR37984:SF5">
    <property type="entry name" value="PROTEIN NYNRIN-LIKE"/>
    <property type="match status" value="1"/>
</dbReference>
<evidence type="ECO:0000256" key="11">
    <source>
        <dbReference type="ARBA" id="ARBA00022908"/>
    </source>
</evidence>
<dbReference type="InterPro" id="IPR041588">
    <property type="entry name" value="Integrase_H2C2"/>
</dbReference>
<keyword evidence="13" id="KW-0239">DNA-directed DNA polymerase</keyword>
<evidence type="ECO:0000256" key="13">
    <source>
        <dbReference type="ARBA" id="ARBA00022932"/>
    </source>
</evidence>
<keyword evidence="8" id="KW-0378">Hydrolase</keyword>
<dbReference type="Proteomes" id="UP000765509">
    <property type="component" value="Unassembled WGS sequence"/>
</dbReference>
<dbReference type="PANTHER" id="PTHR37984">
    <property type="entry name" value="PROTEIN CBG26694"/>
    <property type="match status" value="1"/>
</dbReference>
<proteinExistence type="predicted"/>
<evidence type="ECO:0000256" key="14">
    <source>
        <dbReference type="ARBA" id="ARBA00023125"/>
    </source>
</evidence>
<evidence type="ECO:0000256" key="5">
    <source>
        <dbReference type="ARBA" id="ARBA00022723"/>
    </source>
</evidence>
<gene>
    <name evidence="17" type="ORF">O181_082972</name>
</gene>
<evidence type="ECO:0000256" key="4">
    <source>
        <dbReference type="ARBA" id="ARBA00022722"/>
    </source>
</evidence>
<dbReference type="GO" id="GO:0006508">
    <property type="term" value="P:proteolysis"/>
    <property type="evidence" value="ECO:0007669"/>
    <property type="project" value="UniProtKB-KW"/>
</dbReference>
<evidence type="ECO:0000256" key="6">
    <source>
        <dbReference type="ARBA" id="ARBA00022750"/>
    </source>
</evidence>
<dbReference type="GO" id="GO:0003723">
    <property type="term" value="F:RNA binding"/>
    <property type="evidence" value="ECO:0007669"/>
    <property type="project" value="UniProtKB-KW"/>
</dbReference>
<dbReference type="Pfam" id="PF17917">
    <property type="entry name" value="RT_RNaseH"/>
    <property type="match status" value="1"/>
</dbReference>
<keyword evidence="15" id="KW-0233">DNA recombination</keyword>
<keyword evidence="5" id="KW-0479">Metal-binding</keyword>
<evidence type="ECO:0000256" key="2">
    <source>
        <dbReference type="ARBA" id="ARBA00022679"/>
    </source>
</evidence>
<feature type="domain" description="Integrase catalytic" evidence="16">
    <location>
        <begin position="320"/>
        <end position="490"/>
    </location>
</feature>
<dbReference type="Pfam" id="PF17921">
    <property type="entry name" value="Integrase_H2C2"/>
    <property type="match status" value="1"/>
</dbReference>
<dbReference type="GO" id="GO:0006310">
    <property type="term" value="P:DNA recombination"/>
    <property type="evidence" value="ECO:0007669"/>
    <property type="project" value="UniProtKB-KW"/>
</dbReference>
<dbReference type="InterPro" id="IPR043128">
    <property type="entry name" value="Rev_trsase/Diguanyl_cyclase"/>
</dbReference>
<dbReference type="GO" id="GO:0003887">
    <property type="term" value="F:DNA-directed DNA polymerase activity"/>
    <property type="evidence" value="ECO:0007669"/>
    <property type="project" value="UniProtKB-KW"/>
</dbReference>
<evidence type="ECO:0000313" key="17">
    <source>
        <dbReference type="EMBL" id="MBW0543257.1"/>
    </source>
</evidence>
<dbReference type="OrthoDB" id="2595244at2759"/>
<name>A0A9Q3FTK3_9BASI</name>
<keyword evidence="3" id="KW-0548">Nucleotidyltransferase</keyword>
<evidence type="ECO:0000256" key="7">
    <source>
        <dbReference type="ARBA" id="ARBA00022759"/>
    </source>
</evidence>
<dbReference type="AlphaFoldDB" id="A0A9Q3FTK3"/>
<dbReference type="GO" id="GO:0046872">
    <property type="term" value="F:metal ion binding"/>
    <property type="evidence" value="ECO:0007669"/>
    <property type="project" value="UniProtKB-KW"/>
</dbReference>
<dbReference type="Gene3D" id="1.10.340.70">
    <property type="match status" value="1"/>
</dbReference>
<evidence type="ECO:0000256" key="9">
    <source>
        <dbReference type="ARBA" id="ARBA00022842"/>
    </source>
</evidence>
<dbReference type="InterPro" id="IPR041373">
    <property type="entry name" value="RT_RNaseH"/>
</dbReference>
<keyword evidence="4" id="KW-0540">Nuclease</keyword>
<dbReference type="Gene3D" id="3.30.420.10">
    <property type="entry name" value="Ribonuclease H-like superfamily/Ribonuclease H"/>
    <property type="match status" value="1"/>
</dbReference>
<dbReference type="EMBL" id="AVOT02048018">
    <property type="protein sequence ID" value="MBW0543257.1"/>
    <property type="molecule type" value="Genomic_DNA"/>
</dbReference>
<evidence type="ECO:0000256" key="3">
    <source>
        <dbReference type="ARBA" id="ARBA00022695"/>
    </source>
</evidence>
<keyword evidence="11" id="KW-0229">DNA integration</keyword>
<evidence type="ECO:0000313" key="18">
    <source>
        <dbReference type="Proteomes" id="UP000765509"/>
    </source>
</evidence>
<evidence type="ECO:0000256" key="12">
    <source>
        <dbReference type="ARBA" id="ARBA00022918"/>
    </source>
</evidence>
<reference evidence="17" key="1">
    <citation type="submission" date="2021-03" db="EMBL/GenBank/DDBJ databases">
        <title>Draft genome sequence of rust myrtle Austropuccinia psidii MF-1, a brazilian biotype.</title>
        <authorList>
            <person name="Quecine M.C."/>
            <person name="Pachon D.M.R."/>
            <person name="Bonatelli M.L."/>
            <person name="Correr F.H."/>
            <person name="Franceschini L.M."/>
            <person name="Leite T.F."/>
            <person name="Margarido G.R.A."/>
            <person name="Almeida C.A."/>
            <person name="Ferrarezi J.A."/>
            <person name="Labate C.A."/>
        </authorList>
    </citation>
    <scope>NUCLEOTIDE SEQUENCE</scope>
    <source>
        <strain evidence="17">MF-1</strain>
    </source>
</reference>
<dbReference type="GO" id="GO:0003677">
    <property type="term" value="F:DNA binding"/>
    <property type="evidence" value="ECO:0007669"/>
    <property type="project" value="UniProtKB-KW"/>
</dbReference>
<dbReference type="InterPro" id="IPR043502">
    <property type="entry name" value="DNA/RNA_pol_sf"/>
</dbReference>
<dbReference type="SUPFAM" id="SSF56672">
    <property type="entry name" value="DNA/RNA polymerases"/>
    <property type="match status" value="1"/>
</dbReference>
<dbReference type="GO" id="GO:0015074">
    <property type="term" value="P:DNA integration"/>
    <property type="evidence" value="ECO:0007669"/>
    <property type="project" value="UniProtKB-KW"/>
</dbReference>
<evidence type="ECO:0000259" key="16">
    <source>
        <dbReference type="PROSITE" id="PS50994"/>
    </source>
</evidence>
<protein>
    <recommendedName>
        <fullName evidence="16">Integrase catalytic domain-containing protein</fullName>
    </recommendedName>
</protein>
<organism evidence="17 18">
    <name type="scientific">Austropuccinia psidii MF-1</name>
    <dbReference type="NCBI Taxonomy" id="1389203"/>
    <lineage>
        <taxon>Eukaryota</taxon>
        <taxon>Fungi</taxon>
        <taxon>Dikarya</taxon>
        <taxon>Basidiomycota</taxon>
        <taxon>Pucciniomycotina</taxon>
        <taxon>Pucciniomycetes</taxon>
        <taxon>Pucciniales</taxon>
        <taxon>Sphaerophragmiaceae</taxon>
        <taxon>Austropuccinia</taxon>
    </lineage>
</organism>
<dbReference type="InterPro" id="IPR050951">
    <property type="entry name" value="Retrovirus_Pol_polyprotein"/>
</dbReference>
<evidence type="ECO:0000256" key="10">
    <source>
        <dbReference type="ARBA" id="ARBA00022884"/>
    </source>
</evidence>
<sequence>MISFLGFASYYRQHLKDFAIHERSLYTICDQQTVFEMTQERIQAYDKIKYTLTNEPLLLMPDWKLPFKLYIDACGEGLRAALHEVQIVNDKPYEGPICFISRQIKPTEARYGVSQIECLCLFWALEKLHYYLYGSVFEVFTDCNAVKSLLNMKTPNKHMLRCAEPQIPIEGINITDVGTEFFEEVRESNKQDKNCHILTDLLDKDCKDAALANFLDYIWKASYDNGRFHLFDGILYHRSQHTCVMVLCSRILINTILLECRDNIYSGNLSEDRTMEGIKTCAWWPSWRKDVIEYCHSCDRCQKANKATGKRFGLMIHIQQPSTPWKVVHIDWVTALPPGGDKSYNACLVIVDRYSKTPIFLPCHKDGTAMDTALLIWNRVISYTGLFKNIISGRDPKFKSALWTNLHKDLGTKLSFSTAYHPQKDGLAEIMIQTLEDMIRGFCAYGLEFKDSDGFAHDWSTLIPALELAYKTSIHALTGKTPAMLEKGWNPKLPVGTLKEGLVNIHPTTPSFKLLLDKVRQRANQSMNDSFEYAKQKWDKSHKTPEFKVGDLILVSTLNFNNIKGPKKLKDSFAGPFIIKALHGKNAVQVELSGELENKHPTFPVSLVKHYTSSDKELFPLRNETPLEVPPLDQSED</sequence>
<keyword evidence="18" id="KW-1185">Reference proteome</keyword>
<dbReference type="InterPro" id="IPR012337">
    <property type="entry name" value="RNaseH-like_sf"/>
</dbReference>
<keyword evidence="2" id="KW-0808">Transferase</keyword>
<dbReference type="InterPro" id="IPR001584">
    <property type="entry name" value="Integrase_cat-core"/>
</dbReference>
<evidence type="ECO:0000256" key="15">
    <source>
        <dbReference type="ARBA" id="ARBA00023172"/>
    </source>
</evidence>
<accession>A0A9Q3FTK3</accession>
<keyword evidence="6" id="KW-0064">Aspartyl protease</keyword>
<evidence type="ECO:0000256" key="1">
    <source>
        <dbReference type="ARBA" id="ARBA00022670"/>
    </source>
</evidence>
<dbReference type="GO" id="GO:0004519">
    <property type="term" value="F:endonuclease activity"/>
    <property type="evidence" value="ECO:0007669"/>
    <property type="project" value="UniProtKB-KW"/>
</dbReference>
<dbReference type="Pfam" id="PF24626">
    <property type="entry name" value="SH3_Tf2-1"/>
    <property type="match status" value="1"/>
</dbReference>
<keyword evidence="7" id="KW-0255">Endonuclease</keyword>
<keyword evidence="12" id="KW-0695">RNA-directed DNA polymerase</keyword>
<evidence type="ECO:0000256" key="8">
    <source>
        <dbReference type="ARBA" id="ARBA00022801"/>
    </source>
</evidence>
<dbReference type="InterPro" id="IPR036397">
    <property type="entry name" value="RNaseH_sf"/>
</dbReference>
<dbReference type="SUPFAM" id="SSF53098">
    <property type="entry name" value="Ribonuclease H-like"/>
    <property type="match status" value="1"/>
</dbReference>
<keyword evidence="1" id="KW-0645">Protease</keyword>
<dbReference type="Gene3D" id="3.30.70.270">
    <property type="match status" value="1"/>
</dbReference>
<keyword evidence="10" id="KW-0694">RNA-binding</keyword>
<dbReference type="GO" id="GO:0005634">
    <property type="term" value="C:nucleus"/>
    <property type="evidence" value="ECO:0007669"/>
    <property type="project" value="UniProtKB-ARBA"/>
</dbReference>
<dbReference type="PROSITE" id="PS50994">
    <property type="entry name" value="INTEGRASE"/>
    <property type="match status" value="1"/>
</dbReference>
<keyword evidence="14" id="KW-0238">DNA-binding</keyword>
<keyword evidence="9" id="KW-0460">Magnesium</keyword>